<organism evidence="2 3">
    <name type="scientific">Candidatus Avipropionibacterium avicola</name>
    <dbReference type="NCBI Taxonomy" id="2840701"/>
    <lineage>
        <taxon>Bacteria</taxon>
        <taxon>Bacillati</taxon>
        <taxon>Actinomycetota</taxon>
        <taxon>Actinomycetes</taxon>
        <taxon>Propionibacteriales</taxon>
        <taxon>Propionibacteriaceae</taxon>
        <taxon>Propionibacteriaceae incertae sedis</taxon>
        <taxon>Candidatus Avipropionibacterium</taxon>
    </lineage>
</organism>
<accession>A0A9D1KPB8</accession>
<feature type="region of interest" description="Disordered" evidence="1">
    <location>
        <begin position="30"/>
        <end position="50"/>
    </location>
</feature>
<dbReference type="Proteomes" id="UP000886842">
    <property type="component" value="Unassembled WGS sequence"/>
</dbReference>
<reference evidence="2" key="1">
    <citation type="submission" date="2020-10" db="EMBL/GenBank/DDBJ databases">
        <authorList>
            <person name="Gilroy R."/>
        </authorList>
    </citation>
    <scope>NUCLEOTIDE SEQUENCE</scope>
    <source>
        <strain evidence="2">ChiGjej1B1-24693</strain>
    </source>
</reference>
<feature type="compositionally biased region" description="Basic and acidic residues" evidence="1">
    <location>
        <begin position="30"/>
        <end position="45"/>
    </location>
</feature>
<evidence type="ECO:0000256" key="1">
    <source>
        <dbReference type="SAM" id="MobiDB-lite"/>
    </source>
</evidence>
<proteinExistence type="predicted"/>
<gene>
    <name evidence="2" type="ORF">IAA98_14030</name>
</gene>
<evidence type="ECO:0000313" key="3">
    <source>
        <dbReference type="Proteomes" id="UP000886842"/>
    </source>
</evidence>
<dbReference type="AlphaFoldDB" id="A0A9D1KPB8"/>
<protein>
    <recommendedName>
        <fullName evidence="4">Zinc carboxypeptidase</fullName>
    </recommendedName>
</protein>
<evidence type="ECO:0000313" key="2">
    <source>
        <dbReference type="EMBL" id="HIT76697.1"/>
    </source>
</evidence>
<dbReference type="Gene3D" id="3.40.630.10">
    <property type="entry name" value="Zn peptidases"/>
    <property type="match status" value="1"/>
</dbReference>
<dbReference type="SUPFAM" id="SSF53187">
    <property type="entry name" value="Zn-dependent exopeptidases"/>
    <property type="match status" value="1"/>
</dbReference>
<comment type="caution">
    <text evidence="2">The sequence shown here is derived from an EMBL/GenBank/DDBJ whole genome shotgun (WGS) entry which is preliminary data.</text>
</comment>
<name>A0A9D1KPB8_9ACTN</name>
<sequence length="204" mass="22357">MDGVDPIGRWLGENVEFLIVPFVDKDGVEAGDQGKNRAPHDHNRDYGPTGGRYASVRAIRDLVRDPRTGRIDMAIDLHDPWMFGPDHESISLVGGPDAAIWTEVERFAAQLERSSVGPLPYRSSANTPYGTSWNTDANCPAPLQSNNGFLDTVPQVAMHLTLEFPYASADDHEVTAETSRLFGADLAQAIHDHLRSTPGSEPRP</sequence>
<evidence type="ECO:0008006" key="4">
    <source>
        <dbReference type="Google" id="ProtNLM"/>
    </source>
</evidence>
<dbReference type="EMBL" id="DVLP01000408">
    <property type="protein sequence ID" value="HIT76697.1"/>
    <property type="molecule type" value="Genomic_DNA"/>
</dbReference>
<reference evidence="2" key="2">
    <citation type="journal article" date="2021" name="PeerJ">
        <title>Extensive microbial diversity within the chicken gut microbiome revealed by metagenomics and culture.</title>
        <authorList>
            <person name="Gilroy R."/>
            <person name="Ravi A."/>
            <person name="Getino M."/>
            <person name="Pursley I."/>
            <person name="Horton D.L."/>
            <person name="Alikhan N.F."/>
            <person name="Baker D."/>
            <person name="Gharbi K."/>
            <person name="Hall N."/>
            <person name="Watson M."/>
            <person name="Adriaenssens E.M."/>
            <person name="Foster-Nyarko E."/>
            <person name="Jarju S."/>
            <person name="Secka A."/>
            <person name="Antonio M."/>
            <person name="Oren A."/>
            <person name="Chaudhuri R.R."/>
            <person name="La Ragione R."/>
            <person name="Hildebrand F."/>
            <person name="Pallen M.J."/>
        </authorList>
    </citation>
    <scope>NUCLEOTIDE SEQUENCE</scope>
    <source>
        <strain evidence="2">ChiGjej1B1-24693</strain>
    </source>
</reference>